<gene>
    <name evidence="3" type="ORF">HCN44_002659</name>
</gene>
<organism evidence="3 4">
    <name type="scientific">Aphidius gifuensis</name>
    <name type="common">Parasitoid wasp</name>
    <dbReference type="NCBI Taxonomy" id="684658"/>
    <lineage>
        <taxon>Eukaryota</taxon>
        <taxon>Metazoa</taxon>
        <taxon>Ecdysozoa</taxon>
        <taxon>Arthropoda</taxon>
        <taxon>Hexapoda</taxon>
        <taxon>Insecta</taxon>
        <taxon>Pterygota</taxon>
        <taxon>Neoptera</taxon>
        <taxon>Endopterygota</taxon>
        <taxon>Hymenoptera</taxon>
        <taxon>Apocrita</taxon>
        <taxon>Ichneumonoidea</taxon>
        <taxon>Braconidae</taxon>
        <taxon>Aphidiinae</taxon>
        <taxon>Aphidius</taxon>
    </lineage>
</organism>
<evidence type="ECO:0000313" key="4">
    <source>
        <dbReference type="Proteomes" id="UP000639338"/>
    </source>
</evidence>
<name>A0A835CPA9_APHGI</name>
<reference evidence="3 4" key="1">
    <citation type="submission" date="2020-08" db="EMBL/GenBank/DDBJ databases">
        <title>Aphidius gifuensis genome sequencing and assembly.</title>
        <authorList>
            <person name="Du Z."/>
        </authorList>
    </citation>
    <scope>NUCLEOTIDE SEQUENCE [LARGE SCALE GENOMIC DNA]</scope>
    <source>
        <strain evidence="3">YNYX2018</strain>
        <tissue evidence="3">Adults</tissue>
    </source>
</reference>
<evidence type="ECO:0000256" key="2">
    <source>
        <dbReference type="SAM" id="SignalP"/>
    </source>
</evidence>
<proteinExistence type="predicted"/>
<dbReference type="EMBL" id="JACMRX010000004">
    <property type="protein sequence ID" value="KAF7991097.1"/>
    <property type="molecule type" value="Genomic_DNA"/>
</dbReference>
<feature type="region of interest" description="Disordered" evidence="1">
    <location>
        <begin position="329"/>
        <end position="461"/>
    </location>
</feature>
<feature type="compositionally biased region" description="Low complexity" evidence="1">
    <location>
        <begin position="437"/>
        <end position="446"/>
    </location>
</feature>
<dbReference type="Proteomes" id="UP000639338">
    <property type="component" value="Unassembled WGS sequence"/>
</dbReference>
<dbReference type="OrthoDB" id="7684512at2759"/>
<keyword evidence="4" id="KW-1185">Reference proteome</keyword>
<accession>A0A835CPA9</accession>
<keyword evidence="2" id="KW-0732">Signal</keyword>
<feature type="compositionally biased region" description="Polar residues" evidence="1">
    <location>
        <begin position="329"/>
        <end position="340"/>
    </location>
</feature>
<feature type="region of interest" description="Disordered" evidence="1">
    <location>
        <begin position="38"/>
        <end position="59"/>
    </location>
</feature>
<feature type="compositionally biased region" description="Basic and acidic residues" evidence="1">
    <location>
        <begin position="388"/>
        <end position="399"/>
    </location>
</feature>
<protein>
    <submittedName>
        <fullName evidence="3">Uncharacterized protein</fullName>
    </submittedName>
</protein>
<feature type="chain" id="PRO_5032815515" evidence="2">
    <location>
        <begin position="22"/>
        <end position="1262"/>
    </location>
</feature>
<dbReference type="AlphaFoldDB" id="A0A835CPA9"/>
<evidence type="ECO:0000313" key="3">
    <source>
        <dbReference type="EMBL" id="KAF7991097.1"/>
    </source>
</evidence>
<evidence type="ECO:0000256" key="1">
    <source>
        <dbReference type="SAM" id="MobiDB-lite"/>
    </source>
</evidence>
<sequence>MFFYRVILLSILCGTIAVCLADENSKDVTDDQVAMASENIAPSSTEFEEPITETNSSTELPELDETTDIHYENSNGFIPMISSQKFLSSELLINSTNTTIDEDTTESPIISLSDYDNNVENNPAFFTEARILLNISQTEADRRSYDSQDGQKEFELLKVNKQTPKIANYHEFYENMQSNLNQASNTKLIIDENKKYTNNLRTKNRIKQINDYLSDDFDQDRDNTQVYSHYYTNKNNKPITTTTVTTTTEAIFEPEKVNHNYPQHTASKYGIFGESVTRQKTSSLPNINYDNSNDYLRDNKKNQQFSLKPVVVIEPSDYKVDVKYNNQQSIGQVSTMNPYDNQKKINDESEDRYDKNEDGSNESSDYLEITERPKKIYKSRRRPYTSENSRRLVKEHRGNGDGSSSGSDVDDTKKINSSSSKIKSHRSRAKPNYWTDNEQNNNQENQSKGDDNNKNIESQNNENSWNQVGQNIELSQSNSYQLNQNNKPNVLVPVNLNLVPLTNFDHSTAIGTSQGFDISNAGVQNYITAGPIVSTASPLISTGPPNQSLQNSAKNYHQYSTPIPEIIVGQSTYQNPLQAVFLQNKYPQNNNIKTQYFQSTVAPVFTVSQSTIAPKTSNQDNSQVHHLLVSQPTLQSILQSPLNGYNNNILVNTRGLNGQNQQTPIQNNNNAQTVSSEIENSSKKTTFTPTTNNYLTSASYSVNNNIPASSNIHNVIAQSQNNQQFQQLFPALIQQQQQQQSTNFQPTYAGQYNGNAILGNTWTQLQQLQTPIEQNKNFKPQFHTLIRSNDNLGSTSNNNINTYNAIQNTNKDSQLPVVGMQTVQIQNPNFNAFNQYQGAVLTTPIPILTSTTPDSINIHSYVDSLTHIGAQSNNNNNQWRTYAADRPAYNPMNFVPSTELVDSQIMLNSKAHVPDALSHNLNLVPAIPGGNFYKNTPTAQMDLIKKPKLSTDLEKYAEEMFKESLRTIYNTHKWNSDKKIRNLTVADIAELKRLKDELDRIKSNMVKSKNIKEIIEGHHSETNVQTVDPGPLNKRPGITVSELEQLFKTEFNNNDLSNNNDNNNIKINDYLTPPKVNSFVSKNPFLDNDNNNNKIKKQVKKRPIIKGTRIENNKLRPHNRPHGKRPISGGIETAASSHSTHLHRRPFKNENNSGRKEIINYNNYPTFTTSSPDLLYNHHDDYKYSKNDELDFDSPKLHNLLGLLMKNKQLPRGASSSLYRDNDDIEKYLDDEQRRAGYEFNNDKIKNIQKNINSQPYLITYY</sequence>
<feature type="compositionally biased region" description="Basic and acidic residues" evidence="1">
    <location>
        <begin position="341"/>
        <end position="358"/>
    </location>
</feature>
<feature type="signal peptide" evidence="2">
    <location>
        <begin position="1"/>
        <end position="21"/>
    </location>
</feature>
<comment type="caution">
    <text evidence="3">The sequence shown here is derived from an EMBL/GenBank/DDBJ whole genome shotgun (WGS) entry which is preliminary data.</text>
</comment>